<reference evidence="2" key="2">
    <citation type="submission" date="2022-04" db="EMBL/GenBank/DDBJ databases">
        <title>Complete Genome Sequence of Flavobacterium sediminilitoris YSM-43, Isolated from a Tidal Sediment.</title>
        <authorList>
            <person name="Lee P.A."/>
        </authorList>
    </citation>
    <scope>NUCLEOTIDE SEQUENCE</scope>
    <source>
        <strain evidence="2">YSM-43</strain>
    </source>
</reference>
<dbReference type="PROSITE" id="PS51186">
    <property type="entry name" value="GNAT"/>
    <property type="match status" value="1"/>
</dbReference>
<evidence type="ECO:0000259" key="1">
    <source>
        <dbReference type="PROSITE" id="PS51186"/>
    </source>
</evidence>
<dbReference type="Pfam" id="PF13302">
    <property type="entry name" value="Acetyltransf_3"/>
    <property type="match status" value="1"/>
</dbReference>
<dbReference type="SUPFAM" id="SSF55729">
    <property type="entry name" value="Acyl-CoA N-acyltransferases (Nat)"/>
    <property type="match status" value="1"/>
</dbReference>
<sequence>MNLTLQTDRLILRELLFSDAEALFKMDKNPNVHTYLSSNPANDIDNVTDYIGEIRNQYIKNRIGRFAVVLKKTNEVIGWAGIKFVTESENNLVNFYDIEYRLQEEHWGNGYAKEAAEAWLQYGFNKMKKFNIYASTHTENKNSKRILERLGMKQKTEYNWNNIPCVRYEITKEQFNK</sequence>
<gene>
    <name evidence="2" type="ORF">LXD69_15295</name>
</gene>
<dbReference type="InterPro" id="IPR016181">
    <property type="entry name" value="Acyl_CoA_acyltransferase"/>
</dbReference>
<dbReference type="EMBL" id="CP090145">
    <property type="protein sequence ID" value="UOX33394.1"/>
    <property type="molecule type" value="Genomic_DNA"/>
</dbReference>
<dbReference type="Proteomes" id="UP000830454">
    <property type="component" value="Chromosome"/>
</dbReference>
<dbReference type="RefSeq" id="WP_045971514.1">
    <property type="nucleotide sequence ID" value="NZ_CP090145.1"/>
</dbReference>
<protein>
    <submittedName>
        <fullName evidence="2">GNAT family N-acetyltransferase</fullName>
    </submittedName>
</protein>
<dbReference type="InterPro" id="IPR051531">
    <property type="entry name" value="N-acetyltransferase"/>
</dbReference>
<dbReference type="PANTHER" id="PTHR43792:SF16">
    <property type="entry name" value="N-ACETYLTRANSFERASE DOMAIN-CONTAINING PROTEIN"/>
    <property type="match status" value="1"/>
</dbReference>
<feature type="domain" description="N-acetyltransferase" evidence="1">
    <location>
        <begin position="10"/>
        <end position="173"/>
    </location>
</feature>
<organism evidence="2 3">
    <name type="scientific">Flavobacterium sediminilitoris</name>
    <dbReference type="NCBI Taxonomy" id="2024526"/>
    <lineage>
        <taxon>Bacteria</taxon>
        <taxon>Pseudomonadati</taxon>
        <taxon>Bacteroidota</taxon>
        <taxon>Flavobacteriia</taxon>
        <taxon>Flavobacteriales</taxon>
        <taxon>Flavobacteriaceae</taxon>
        <taxon>Flavobacterium</taxon>
    </lineage>
</organism>
<keyword evidence="3" id="KW-1185">Reference proteome</keyword>
<dbReference type="PANTHER" id="PTHR43792">
    <property type="entry name" value="GNAT FAMILY, PUTATIVE (AFU_ORTHOLOGUE AFUA_3G00765)-RELATED-RELATED"/>
    <property type="match status" value="1"/>
</dbReference>
<proteinExistence type="predicted"/>
<accession>A0ABY4HNK3</accession>
<evidence type="ECO:0000313" key="3">
    <source>
        <dbReference type="Proteomes" id="UP000830454"/>
    </source>
</evidence>
<reference evidence="2" key="1">
    <citation type="submission" date="2021-12" db="EMBL/GenBank/DDBJ databases">
        <authorList>
            <person name="Cha I.-T."/>
            <person name="Lee K.-E."/>
            <person name="Park S.-J."/>
        </authorList>
    </citation>
    <scope>NUCLEOTIDE SEQUENCE</scope>
    <source>
        <strain evidence="2">YSM-43</strain>
    </source>
</reference>
<evidence type="ECO:0000313" key="2">
    <source>
        <dbReference type="EMBL" id="UOX33394.1"/>
    </source>
</evidence>
<name>A0ABY4HNK3_9FLAO</name>
<dbReference type="Gene3D" id="3.40.630.30">
    <property type="match status" value="1"/>
</dbReference>
<dbReference type="InterPro" id="IPR000182">
    <property type="entry name" value="GNAT_dom"/>
</dbReference>